<evidence type="ECO:0000313" key="2">
    <source>
        <dbReference type="Proteomes" id="UP000178444"/>
    </source>
</evidence>
<sequence>MIKLLIFAGIVIGALKFTPLGDLVWAKTISVVNPSAIEEPKAIEEISSNIKDISRIVNNSSSISPSEKKKLQILISSTNSSLEKVADIANKKDITAAISEVVENFLGSTPDTGLTCP</sequence>
<reference evidence="1 2" key="1">
    <citation type="journal article" date="2016" name="Nat. Commun.">
        <title>Thousands of microbial genomes shed light on interconnected biogeochemical processes in an aquifer system.</title>
        <authorList>
            <person name="Anantharaman K."/>
            <person name="Brown C.T."/>
            <person name="Hug L.A."/>
            <person name="Sharon I."/>
            <person name="Castelle C.J."/>
            <person name="Probst A.J."/>
            <person name="Thomas B.C."/>
            <person name="Singh A."/>
            <person name="Wilkins M.J."/>
            <person name="Karaoz U."/>
            <person name="Brodie E.L."/>
            <person name="Williams K.H."/>
            <person name="Hubbard S.S."/>
            <person name="Banfield J.F."/>
        </authorList>
    </citation>
    <scope>NUCLEOTIDE SEQUENCE [LARGE SCALE GENOMIC DNA]</scope>
</reference>
<dbReference type="AlphaFoldDB" id="A0A1F8GNX0"/>
<accession>A0A1F8GNX0</accession>
<name>A0A1F8GNX0_9BACT</name>
<dbReference type="EMBL" id="MGKO01000016">
    <property type="protein sequence ID" value="OGN27102.1"/>
    <property type="molecule type" value="Genomic_DNA"/>
</dbReference>
<organism evidence="1 2">
    <name type="scientific">Candidatus Yanofskybacteria bacterium RIFCSPLOWO2_01_FULL_49_17</name>
    <dbReference type="NCBI Taxonomy" id="1802700"/>
    <lineage>
        <taxon>Bacteria</taxon>
        <taxon>Candidatus Yanofskyibacteriota</taxon>
    </lineage>
</organism>
<evidence type="ECO:0000313" key="1">
    <source>
        <dbReference type="EMBL" id="OGN27102.1"/>
    </source>
</evidence>
<gene>
    <name evidence="1" type="ORF">A2941_00175</name>
</gene>
<protein>
    <submittedName>
        <fullName evidence="1">Uncharacterized protein</fullName>
    </submittedName>
</protein>
<proteinExistence type="predicted"/>
<comment type="caution">
    <text evidence="1">The sequence shown here is derived from an EMBL/GenBank/DDBJ whole genome shotgun (WGS) entry which is preliminary data.</text>
</comment>
<dbReference type="Proteomes" id="UP000178444">
    <property type="component" value="Unassembled WGS sequence"/>
</dbReference>